<evidence type="ECO:0000313" key="3">
    <source>
        <dbReference type="Proteomes" id="UP001597557"/>
    </source>
</evidence>
<dbReference type="Proteomes" id="UP001597557">
    <property type="component" value="Unassembled WGS sequence"/>
</dbReference>
<evidence type="ECO:0000313" key="2">
    <source>
        <dbReference type="EMBL" id="MFD2874493.1"/>
    </source>
</evidence>
<evidence type="ECO:0000256" key="1">
    <source>
        <dbReference type="SAM" id="SignalP"/>
    </source>
</evidence>
<comment type="caution">
    <text evidence="2">The sequence shown here is derived from an EMBL/GenBank/DDBJ whole genome shotgun (WGS) entry which is preliminary data.</text>
</comment>
<feature type="signal peptide" evidence="1">
    <location>
        <begin position="1"/>
        <end position="22"/>
    </location>
</feature>
<keyword evidence="1" id="KW-0732">Signal</keyword>
<proteinExistence type="predicted"/>
<organism evidence="2 3">
    <name type="scientific">Mucilaginibacter ximonensis</name>
    <dbReference type="NCBI Taxonomy" id="538021"/>
    <lineage>
        <taxon>Bacteria</taxon>
        <taxon>Pseudomonadati</taxon>
        <taxon>Bacteroidota</taxon>
        <taxon>Sphingobacteriia</taxon>
        <taxon>Sphingobacteriales</taxon>
        <taxon>Sphingobacteriaceae</taxon>
        <taxon>Mucilaginibacter</taxon>
    </lineage>
</organism>
<feature type="chain" id="PRO_5047188000" evidence="1">
    <location>
        <begin position="23"/>
        <end position="379"/>
    </location>
</feature>
<dbReference type="RefSeq" id="WP_377189273.1">
    <property type="nucleotide sequence ID" value="NZ_JBHUPD010000004.1"/>
</dbReference>
<reference evidence="3" key="1">
    <citation type="journal article" date="2019" name="Int. J. Syst. Evol. Microbiol.">
        <title>The Global Catalogue of Microorganisms (GCM) 10K type strain sequencing project: providing services to taxonomists for standard genome sequencing and annotation.</title>
        <authorList>
            <consortium name="The Broad Institute Genomics Platform"/>
            <consortium name="The Broad Institute Genome Sequencing Center for Infectious Disease"/>
            <person name="Wu L."/>
            <person name="Ma J."/>
        </authorList>
    </citation>
    <scope>NUCLEOTIDE SEQUENCE [LARGE SCALE GENOMIC DNA]</scope>
    <source>
        <strain evidence="3">KCTC 22437</strain>
    </source>
</reference>
<name>A0ABW5YGR9_9SPHI</name>
<dbReference type="EMBL" id="JBHUPD010000004">
    <property type="protein sequence ID" value="MFD2874493.1"/>
    <property type="molecule type" value="Genomic_DNA"/>
</dbReference>
<protein>
    <submittedName>
        <fullName evidence="2">Polymerase</fullName>
    </submittedName>
</protein>
<accession>A0ABW5YGR9</accession>
<dbReference type="Gene3D" id="2.40.160.50">
    <property type="entry name" value="membrane protein fhac: a member of the omp85/tpsb transporter family"/>
    <property type="match status" value="1"/>
</dbReference>
<sequence length="379" mass="42698">MKKLIALLAITGIMANARPAEAQKIIPKFIRKMYFEKDTSKHSSFVVLPVLSSAPETGIEAGGAALYSFYSDTLHHDTRVSNIYGYATVTTKGQNRLSLSTTYWSPQNKYHYSASIGRMDFPFTFYGIGNNTAKADGVNVGQKRYRLMLEAQKLVTKNIYIGLVGGGYKYNFDSNNLTSIYYSSQVQDRAGGTYLYLGPSFIFDTRNNNTYTTKGMMLNAYYQLLQGVFGNNNYQGGFLNVEYTAFQQLSKRFVLGFDVQEQSLTGARSPFYLLPQMGSDEMMRGYYGGRYRDRNFIAGQTELRYRLNERIGVVGFLGTGEVFHKSFTFQALKPNYGGGLRYFFDVEKGLSIRADYGIGQKPFGEQRESGFYMGLGEAF</sequence>
<keyword evidence="3" id="KW-1185">Reference proteome</keyword>
<gene>
    <name evidence="2" type="ORF">ACFS5N_18565</name>
</gene>